<dbReference type="AlphaFoldDB" id="E2PZ18"/>
<feature type="region of interest" description="Disordered" evidence="1">
    <location>
        <begin position="1"/>
        <end position="26"/>
    </location>
</feature>
<evidence type="ECO:0000256" key="1">
    <source>
        <dbReference type="SAM" id="MobiDB-lite"/>
    </source>
</evidence>
<accession>E2PZ18</accession>
<dbReference type="Proteomes" id="UP000002357">
    <property type="component" value="Chromosome"/>
</dbReference>
<evidence type="ECO:0000313" key="3">
    <source>
        <dbReference type="Proteomes" id="UP000002357"/>
    </source>
</evidence>
<name>E2PZ18_STRCL</name>
<keyword evidence="3" id="KW-1185">Reference proteome</keyword>
<feature type="compositionally biased region" description="Basic residues" evidence="1">
    <location>
        <begin position="1"/>
        <end position="15"/>
    </location>
</feature>
<dbReference type="EMBL" id="CM000913">
    <property type="protein sequence ID" value="EFG08349.1"/>
    <property type="molecule type" value="Genomic_DNA"/>
</dbReference>
<evidence type="ECO:0000313" key="2">
    <source>
        <dbReference type="EMBL" id="EFG08349.1"/>
    </source>
</evidence>
<organism evidence="2 3">
    <name type="scientific">Streptomyces clavuligerus</name>
    <dbReference type="NCBI Taxonomy" id="1901"/>
    <lineage>
        <taxon>Bacteria</taxon>
        <taxon>Bacillati</taxon>
        <taxon>Actinomycetota</taxon>
        <taxon>Actinomycetes</taxon>
        <taxon>Kitasatosporales</taxon>
        <taxon>Streptomycetaceae</taxon>
        <taxon>Streptomyces</taxon>
    </lineage>
</organism>
<reference evidence="2 3" key="1">
    <citation type="journal article" date="2010" name="Genome Biol. Evol.">
        <title>The sequence of a 1.8-mb bacterial linear plasmid reveals a rich evolutionary reservoir of secondary metabolic pathways.</title>
        <authorList>
            <person name="Medema M.H."/>
            <person name="Trefzer A."/>
            <person name="Kovalchuk A."/>
            <person name="van den Berg M."/>
            <person name="Mueller U."/>
            <person name="Heijne W."/>
            <person name="Wu L."/>
            <person name="Alam M.T."/>
            <person name="Ronning C.M."/>
            <person name="Nierman W.C."/>
            <person name="Bovenberg R.A.L."/>
            <person name="Breitling R."/>
            <person name="Takano E."/>
        </authorList>
    </citation>
    <scope>NUCLEOTIDE SEQUENCE [LARGE SCALE GENOMIC DNA]</scope>
    <source>
        <strain evidence="3">ATCC 27064 / DSM 738 / JCM 4710 / NBRC 13307 / NCIMB 12785 / NRRL 3585 / VKM Ac-602</strain>
    </source>
</reference>
<protein>
    <submittedName>
        <fullName evidence="2">Uncharacterized protein</fullName>
    </submittedName>
</protein>
<sequence>MPRSAVARRGRRCPRRYGGGHPVRSGRRVRTIGSVRWPRRSRWLRSPVTDRSVPPC</sequence>
<proteinExistence type="predicted"/>
<gene>
    <name evidence="2" type="ORF">SCLAV_3278</name>
</gene>